<feature type="compositionally biased region" description="Polar residues" evidence="1">
    <location>
        <begin position="578"/>
        <end position="606"/>
    </location>
</feature>
<dbReference type="Proteomes" id="UP000289664">
    <property type="component" value="Chromosome"/>
</dbReference>
<protein>
    <submittedName>
        <fullName evidence="2">Uncharacterized protein</fullName>
    </submittedName>
</protein>
<keyword evidence="3" id="KW-1185">Reference proteome</keyword>
<dbReference type="AlphaFoldDB" id="A0A494WT86"/>
<accession>A0A494WT86</accession>
<evidence type="ECO:0000313" key="3">
    <source>
        <dbReference type="Proteomes" id="UP000289664"/>
    </source>
</evidence>
<sequence length="637" mass="66097">MASSGSFSGSIRDGHYKLRVDWSQSKNVSANTSTVTCKLYLVNDWSLNISGRSDNTCTIDGSAQTFSSPAISITGTHLLGTVSRTVNHASDGSKSLAISAVFQIRATLSGTYYGTITASANITLDSIPRASSVSAANMTIGSAGTITISRASSSFTHTLTYSFGNTSGTIATKTTATSVSWTPALSLASQIPNATSGTCTITCTTYNGNTNIGSKTCTLSLSVPASVKPTITSLTASRIDGEVPSAWGIYVQTKSKAKLTINGSAGSYGSTIKSYSITGGGYSGSASTLTTGFLNNSGTITFKATVTDSRGRVSAEASVSITVTAYSPPYFNSSLSQRCLSNGTLDDDGTYIHALVSFGYSTCGGKNTLKTSAQYKQVSAEQWTDAGVTFASNTAFTYGKGQISTETSYDVRYILEDAFSTISVQEIVSTAAVVMDFKNGGKGVAIGKVSESDNTFEVAENWDVKVYGMLLKEYIQQFAKTIYPVGSIYMSVTSTNPATYFGGTWVAWGSGRVPVGINTSDSNFNTVEKTGGASAVTLTASQMPSHTHTFTGSSTTTNSAGGHTHNIGRDTDGGAGSSRYTVHSAGTSGAQATSPTSSAGAHTHSLTPKGKNANTGGGGSHTNLQPYIVCYMWKRTA</sequence>
<proteinExistence type="predicted"/>
<dbReference type="SUPFAM" id="SSF88874">
    <property type="entry name" value="Receptor-binding domain of short tail fibre protein gp12"/>
    <property type="match status" value="1"/>
</dbReference>
<gene>
    <name evidence="2" type="ORF">HDCHBGLK_02602</name>
</gene>
<feature type="compositionally biased region" description="Low complexity" evidence="1">
    <location>
        <begin position="545"/>
        <end position="565"/>
    </location>
</feature>
<dbReference type="RefSeq" id="WP_039909415.1">
    <property type="nucleotide sequence ID" value="NZ_CP036170.1"/>
</dbReference>
<dbReference type="Pfam" id="PF05895">
    <property type="entry name" value="DUF859"/>
    <property type="match status" value="1"/>
</dbReference>
<name>A0A494WT86_CLOS5</name>
<dbReference type="InterPro" id="IPR008577">
    <property type="entry name" value="DUF859"/>
</dbReference>
<evidence type="ECO:0000313" key="2">
    <source>
        <dbReference type="EMBL" id="QBF75193.1"/>
    </source>
</evidence>
<dbReference type="OrthoDB" id="2065107at2"/>
<reference evidence="2 3" key="1">
    <citation type="journal article" date="2019" name="Appl. Environ. Microbiol.">
        <title>Clostridium scindens ATCC 35704: integration of nutritional requirements, the complete genome sequence, and global transcriptional responses to bile acids.</title>
        <authorList>
            <person name="Devendran S."/>
            <person name="Shrestha R."/>
            <person name="Alves J.M.P."/>
            <person name="Wolf P.G."/>
            <person name="Ly L."/>
            <person name="Hernandez A.G."/>
            <person name="Mendez-Garcia C."/>
            <person name="Inboden A."/>
            <person name="Wiley J."/>
            <person name="Paul O."/>
            <person name="Allen A."/>
            <person name="Springer E."/>
            <person name="Wright C.L."/>
            <person name="Fields C.J."/>
            <person name="Daniel S.L."/>
            <person name="Ridlon J.M."/>
        </authorList>
    </citation>
    <scope>NUCLEOTIDE SEQUENCE [LARGE SCALE GENOMIC DNA]</scope>
    <source>
        <strain evidence="2 3">ATCC 35704</strain>
    </source>
</reference>
<feature type="region of interest" description="Disordered" evidence="1">
    <location>
        <begin position="541"/>
        <end position="621"/>
    </location>
</feature>
<dbReference type="KEGG" id="csci:HDCHBGLK_02602"/>
<organism evidence="2 3">
    <name type="scientific">Clostridium scindens (strain ATCC 35704 / DSM 5676 / VPI 13733 / 19)</name>
    <dbReference type="NCBI Taxonomy" id="411468"/>
    <lineage>
        <taxon>Bacteria</taxon>
        <taxon>Bacillati</taxon>
        <taxon>Bacillota</taxon>
        <taxon>Clostridia</taxon>
        <taxon>Lachnospirales</taxon>
        <taxon>Lachnospiraceae</taxon>
    </lineage>
</organism>
<evidence type="ECO:0000256" key="1">
    <source>
        <dbReference type="SAM" id="MobiDB-lite"/>
    </source>
</evidence>
<dbReference type="EMBL" id="CP036170">
    <property type="protein sequence ID" value="QBF75193.1"/>
    <property type="molecule type" value="Genomic_DNA"/>
</dbReference>
<dbReference type="GeneID" id="62696796"/>